<dbReference type="EMBL" id="JACYFG010000036">
    <property type="protein sequence ID" value="MBD5780404.1"/>
    <property type="molecule type" value="Genomic_DNA"/>
</dbReference>
<evidence type="ECO:0000313" key="1">
    <source>
        <dbReference type="EMBL" id="MBD5780404.1"/>
    </source>
</evidence>
<proteinExistence type="predicted"/>
<accession>A0A927II24</accession>
<comment type="caution">
    <text evidence="1">The sequence shown here is derived from an EMBL/GenBank/DDBJ whole genome shotgun (WGS) entry which is preliminary data.</text>
</comment>
<evidence type="ECO:0000313" key="2">
    <source>
        <dbReference type="Proteomes" id="UP000622317"/>
    </source>
</evidence>
<evidence type="ECO:0008006" key="3">
    <source>
        <dbReference type="Google" id="ProtNLM"/>
    </source>
</evidence>
<name>A0A927II24_9BACT</name>
<organism evidence="1 2">
    <name type="scientific">Pelagicoccus enzymogenes</name>
    <dbReference type="NCBI Taxonomy" id="2773457"/>
    <lineage>
        <taxon>Bacteria</taxon>
        <taxon>Pseudomonadati</taxon>
        <taxon>Verrucomicrobiota</taxon>
        <taxon>Opitutia</taxon>
        <taxon>Puniceicoccales</taxon>
        <taxon>Pelagicoccaceae</taxon>
        <taxon>Pelagicoccus</taxon>
    </lineage>
</organism>
<dbReference type="Proteomes" id="UP000622317">
    <property type="component" value="Unassembled WGS sequence"/>
</dbReference>
<dbReference type="SUPFAM" id="SSF48452">
    <property type="entry name" value="TPR-like"/>
    <property type="match status" value="1"/>
</dbReference>
<protein>
    <recommendedName>
        <fullName evidence="3">Tetratricopeptide repeat protein</fullName>
    </recommendedName>
</protein>
<dbReference type="AlphaFoldDB" id="A0A927II24"/>
<reference evidence="1" key="1">
    <citation type="submission" date="2020-09" db="EMBL/GenBank/DDBJ databases">
        <title>Pelagicoccus enzymogenes sp. nov. with an EPS production, isolated from marine sediment.</title>
        <authorList>
            <person name="Feng X."/>
        </authorList>
    </citation>
    <scope>NUCLEOTIDE SEQUENCE</scope>
    <source>
        <strain evidence="1">NFK12</strain>
    </source>
</reference>
<sequence length="606" mass="68299">MESLLIYRLAIRITVTTLLLITTGPSQAKDPLDVFELDAVSTNGKFELPEPEDWNYAQLGQLEILTDAKLSNAERLLNNFQKFADALSIVWPIASNNQRPATLIICGNNGSFKAFLPQDRQNENGYFSLFRQDEERSVIILDFERLNYDLTLHNKFLRLQVDYQRQLYREYARFLFEQTQPKLPPWLLEGNLQIIMDIDFTDRVIKLGELDTTRGTPDPAEIPPEAELVYVPAPLTDFEETASENDEFTVELEGHKEGIVTLESVIEFWTADPPFNIALARSPLLTMEELFSLSNEEYESLNPLVDLAWAKQAHAFVHLCRYGANGKLKPSFETFVRRLENEPLSEQLFEECFEMSYDSMLKKLYNHIRYPHHNYNYVKLKKDAQLQASPIAFAKATQSVIGRIKGDAQRLAGLEDAALLSYRVALAHGNPDSELLAALGVASFHEKRFERARQLLDIAVTRGTKRPSALIALARLRLDAAVASASDKPLAPEQVGDVLLPLLKARQNGSTTAELYATMAAAWELSAIPPNQVQVELISEGVLLHPQESQLALRTAQFYVAIGEIKNAKRSATLGLKHAASSEWQGRLEAFLERLPADSAQRRNES</sequence>
<dbReference type="InterPro" id="IPR011990">
    <property type="entry name" value="TPR-like_helical_dom_sf"/>
</dbReference>
<keyword evidence="2" id="KW-1185">Reference proteome</keyword>
<gene>
    <name evidence="1" type="ORF">IEN85_12965</name>
</gene>
<dbReference type="RefSeq" id="WP_191617506.1">
    <property type="nucleotide sequence ID" value="NZ_JACYFG010000036.1"/>
</dbReference>